<evidence type="ECO:0000313" key="3">
    <source>
        <dbReference type="Proteomes" id="UP000305906"/>
    </source>
</evidence>
<dbReference type="EMBL" id="VBZC01000044">
    <property type="protein sequence ID" value="TLS42212.1"/>
    <property type="molecule type" value="Genomic_DNA"/>
</dbReference>
<comment type="caution">
    <text evidence="2">The sequence shown here is derived from an EMBL/GenBank/DDBJ whole genome shotgun (WGS) entry which is preliminary data.</text>
</comment>
<organism evidence="2 3">
    <name type="scientific">Streptomyces montanus</name>
    <dbReference type="NCBI Taxonomy" id="2580423"/>
    <lineage>
        <taxon>Bacteria</taxon>
        <taxon>Bacillati</taxon>
        <taxon>Actinomycetota</taxon>
        <taxon>Actinomycetes</taxon>
        <taxon>Kitasatosporales</taxon>
        <taxon>Streptomycetaceae</taxon>
        <taxon>Streptomyces</taxon>
    </lineage>
</organism>
<dbReference type="RefSeq" id="WP_138048737.1">
    <property type="nucleotide sequence ID" value="NZ_VBZC01000044.1"/>
</dbReference>
<reference evidence="2 3" key="1">
    <citation type="submission" date="2019-05" db="EMBL/GenBank/DDBJ databases">
        <title>Streptomyces sp. NEAU-C151, a novel actinomycete isolated from soil.</title>
        <authorList>
            <person name="Han L."/>
            <person name="Jiang H."/>
        </authorList>
    </citation>
    <scope>NUCLEOTIDE SEQUENCE [LARGE SCALE GENOMIC DNA]</scope>
    <source>
        <strain evidence="2 3">NEAU-C151</strain>
    </source>
</reference>
<name>A0A5R9FEH8_9ACTN</name>
<proteinExistence type="predicted"/>
<protein>
    <submittedName>
        <fullName evidence="2">Uncharacterized protein</fullName>
    </submittedName>
</protein>
<sequence length="146" mass="15628">MGVTVLLALLLIVGAVVAVVAQRRSCQAHAHGLSDLDAEADANRWVVRLGGSLSALDLRRRAAADKAATQALSQASERLRTAREQLATARTAAEYALVKRTAIEGHHHVRTARTALGLDPGPSLPDTDRARDSGRARDLRALVRTR</sequence>
<accession>A0A5R9FEH8</accession>
<feature type="compositionally biased region" description="Basic and acidic residues" evidence="1">
    <location>
        <begin position="126"/>
        <end position="146"/>
    </location>
</feature>
<evidence type="ECO:0000256" key="1">
    <source>
        <dbReference type="SAM" id="MobiDB-lite"/>
    </source>
</evidence>
<dbReference type="AlphaFoldDB" id="A0A5R9FEH8"/>
<keyword evidence="3" id="KW-1185">Reference proteome</keyword>
<feature type="region of interest" description="Disordered" evidence="1">
    <location>
        <begin position="111"/>
        <end position="146"/>
    </location>
</feature>
<gene>
    <name evidence="2" type="ORF">FE633_32360</name>
</gene>
<dbReference type="Proteomes" id="UP000305906">
    <property type="component" value="Unassembled WGS sequence"/>
</dbReference>
<evidence type="ECO:0000313" key="2">
    <source>
        <dbReference type="EMBL" id="TLS42212.1"/>
    </source>
</evidence>